<evidence type="ECO:0000259" key="1">
    <source>
        <dbReference type="Pfam" id="PF04073"/>
    </source>
</evidence>
<gene>
    <name evidence="2" type="ordered locus">BMS_2325</name>
</gene>
<dbReference type="CDD" id="cd04332">
    <property type="entry name" value="YbaK_like"/>
    <property type="match status" value="1"/>
</dbReference>
<dbReference type="PATRIC" id="fig|862908.3.peg.2213"/>
<dbReference type="SUPFAM" id="SSF55826">
    <property type="entry name" value="YbaK/ProRS associated domain"/>
    <property type="match status" value="1"/>
</dbReference>
<protein>
    <recommendedName>
        <fullName evidence="1">YbaK/aminoacyl-tRNA synthetase-associated domain-containing protein</fullName>
    </recommendedName>
</protein>
<dbReference type="STRING" id="862908.BMS_2325"/>
<dbReference type="Pfam" id="PF04073">
    <property type="entry name" value="tRNA_edit"/>
    <property type="match status" value="1"/>
</dbReference>
<keyword evidence="3" id="KW-1185">Reference proteome</keyword>
<feature type="domain" description="YbaK/aminoacyl-tRNA synthetase-associated" evidence="1">
    <location>
        <begin position="16"/>
        <end position="135"/>
    </location>
</feature>
<proteinExistence type="predicted"/>
<dbReference type="Proteomes" id="UP000008963">
    <property type="component" value="Chromosome"/>
</dbReference>
<dbReference type="InterPro" id="IPR007214">
    <property type="entry name" value="YbaK/aa-tRNA-synth-assoc-dom"/>
</dbReference>
<name>E1X4F2_HALMS</name>
<evidence type="ECO:0000313" key="3">
    <source>
        <dbReference type="Proteomes" id="UP000008963"/>
    </source>
</evidence>
<reference evidence="3" key="1">
    <citation type="journal article" date="2013" name="ISME J.">
        <title>A small predatory core genome in the divergent marine Bacteriovorax marinus SJ and the terrestrial Bdellovibrio bacteriovorus.</title>
        <authorList>
            <person name="Crossman L.C."/>
            <person name="Chen H."/>
            <person name="Cerdeno-Tarraga A.M."/>
            <person name="Brooks K."/>
            <person name="Quail M.A."/>
            <person name="Pineiro S.A."/>
            <person name="Hobley L."/>
            <person name="Sockett R.E."/>
            <person name="Bentley S.D."/>
            <person name="Parkhill J."/>
            <person name="Williams H.N."/>
            <person name="Stine O.C."/>
        </authorList>
    </citation>
    <scope>NUCLEOTIDE SEQUENCE [LARGE SCALE GENOMIC DNA]</scope>
    <source>
        <strain evidence="3">ATCC BAA-682 / DSM 15412 / SJ</strain>
    </source>
</reference>
<dbReference type="InterPro" id="IPR036754">
    <property type="entry name" value="YbaK/aa-tRNA-synt-asso_dom_sf"/>
</dbReference>
<dbReference type="GO" id="GO:0002161">
    <property type="term" value="F:aminoacyl-tRNA deacylase activity"/>
    <property type="evidence" value="ECO:0007669"/>
    <property type="project" value="InterPro"/>
</dbReference>
<dbReference type="AlphaFoldDB" id="E1X4F2"/>
<dbReference type="Gene3D" id="3.90.960.10">
    <property type="entry name" value="YbaK/aminoacyl-tRNA synthetase-associated domain"/>
    <property type="match status" value="1"/>
</dbReference>
<organism evidence="2 3">
    <name type="scientific">Halobacteriovorax marinus (strain ATCC BAA-682 / DSM 15412 / SJ)</name>
    <name type="common">Bacteriovorax marinus</name>
    <dbReference type="NCBI Taxonomy" id="862908"/>
    <lineage>
        <taxon>Bacteria</taxon>
        <taxon>Pseudomonadati</taxon>
        <taxon>Bdellovibrionota</taxon>
        <taxon>Bacteriovoracia</taxon>
        <taxon>Bacteriovoracales</taxon>
        <taxon>Halobacteriovoraceae</taxon>
        <taxon>Halobacteriovorax</taxon>
    </lineage>
</organism>
<dbReference type="HOGENOM" id="CLU_094875_2_1_7"/>
<accession>E1X4F2</accession>
<dbReference type="eggNOG" id="COG2606">
    <property type="taxonomic scope" value="Bacteria"/>
</dbReference>
<dbReference type="KEGG" id="bmx:BMS_2325"/>
<evidence type="ECO:0000313" key="2">
    <source>
        <dbReference type="EMBL" id="CBW27124.1"/>
    </source>
</evidence>
<dbReference type="EMBL" id="FQ312005">
    <property type="protein sequence ID" value="CBW27124.1"/>
    <property type="molecule type" value="Genomic_DNA"/>
</dbReference>
<sequence length="160" mass="17982">MAYVDSKKVNYSHILHPAAYTAEDVAHSIHCPKHQLAKVIAIHADDRDLLAILPACDKLDMKSLKRELGSREVTLFSETELKTAFNDCEIGTTPVFGHLYGMDVIASTNLLEDAEIYFNAGTHTDAMKCTLEEFINIEHPVFAQISTLHKDNFVCRDLDY</sequence>